<keyword evidence="3" id="KW-1185">Reference proteome</keyword>
<reference evidence="2 3" key="1">
    <citation type="submission" date="2016-10" db="EMBL/GenBank/DDBJ databases">
        <authorList>
            <person name="de Groot N.N."/>
        </authorList>
    </citation>
    <scope>NUCLEOTIDE SEQUENCE [LARGE SCALE GENOMIC DNA]</scope>
    <source>
        <strain evidence="2">MBHS1</strain>
    </source>
</reference>
<organism evidence="2 3">
    <name type="scientific">Candidatus Venteria ishoeyi</name>
    <dbReference type="NCBI Taxonomy" id="1899563"/>
    <lineage>
        <taxon>Bacteria</taxon>
        <taxon>Pseudomonadati</taxon>
        <taxon>Pseudomonadota</taxon>
        <taxon>Gammaproteobacteria</taxon>
        <taxon>Thiotrichales</taxon>
        <taxon>Thiotrichaceae</taxon>
        <taxon>Venteria</taxon>
    </lineage>
</organism>
<dbReference type="PANTHER" id="PTHR35190:SF1">
    <property type="entry name" value="PEPTIDASE C45 HYDROLASE DOMAIN-CONTAINING PROTEIN"/>
    <property type="match status" value="1"/>
</dbReference>
<dbReference type="Proteomes" id="UP000236724">
    <property type="component" value="Unassembled WGS sequence"/>
</dbReference>
<feature type="signal peptide" evidence="1">
    <location>
        <begin position="1"/>
        <end position="34"/>
    </location>
</feature>
<dbReference type="RefSeq" id="WP_103920257.1">
    <property type="nucleotide sequence ID" value="NZ_FMSV02000495.1"/>
</dbReference>
<name>A0A1H6FAY3_9GAMM</name>
<feature type="chain" id="PRO_5014601958" evidence="1">
    <location>
        <begin position="35"/>
        <end position="604"/>
    </location>
</feature>
<accession>A0A1H6FAY3</accession>
<proteinExistence type="predicted"/>
<evidence type="ECO:0000313" key="3">
    <source>
        <dbReference type="Proteomes" id="UP000236724"/>
    </source>
</evidence>
<dbReference type="InterPro" id="IPR047803">
    <property type="entry name" value="DCD1A/B-like"/>
</dbReference>
<sequence length="604" mass="67578">MYEQTILRQALHIKFIKFIAFVMLLLGGVNAATAAQWPDISCYQADENLRLQGVCAAYEGIDYTFDLAFIAKANDPTGYYWRAENLIAADTIHSDCVQVDTVLRMTEICAHYQGVLYRFAMDLFADAQDPAHLHFVMDQTTLAALDTTDANTPLPGNRRTSNGMLFEVDGLKVLKVWGSHYERGFAHGFLLQREIADMWNHYIFPSLLGGDSATYNWVHDYMRLNYVIDERYMEEARGLLAGYNAFADPMPRYIDAIARELDEWDILMLSNIEGIATAAWRWHEGFDGTITQPTGAANTQPYVGPGCSSSSAWGANTADASDINGTVLIRNTDWDAHPAFLRNHLLLVSVPAESDEQAWLSPTWPGSFWALSGMNESGIAAVEQTGDSLLAAPYAGEAHPTPTGLSTRKGLEMKDYNADGISSVDDVVAAILDYDHTGTWIVHVVGPNSTPKIVEISYPHSFFVRGVEDNTSSLNYSHDAHAYPVEDFGEMLLVTNFHFRTQAGYTHLGYPEDWRYSRLVAQFYNKPMLASLDDYWTRFTQATGFVNDQAIYEDYPENFTTGTIQTMLFLPETRSLRLSTATGNRAAHLNTPVNTTLEMLLNRR</sequence>
<dbReference type="EMBL" id="FMSV02000495">
    <property type="protein sequence ID" value="SEH06479.1"/>
    <property type="molecule type" value="Genomic_DNA"/>
</dbReference>
<dbReference type="Gene3D" id="3.60.60.10">
    <property type="entry name" value="Penicillin V Acylase, Chain A"/>
    <property type="match status" value="1"/>
</dbReference>
<evidence type="ECO:0000256" key="1">
    <source>
        <dbReference type="SAM" id="SignalP"/>
    </source>
</evidence>
<dbReference type="PANTHER" id="PTHR35190">
    <property type="entry name" value="PROTEIN DCD1B"/>
    <property type="match status" value="1"/>
</dbReference>
<keyword evidence="1" id="KW-0732">Signal</keyword>
<dbReference type="AlphaFoldDB" id="A0A1H6FAY3"/>
<protein>
    <submittedName>
        <fullName evidence="2">Uncharacterized protein</fullName>
    </submittedName>
</protein>
<gene>
    <name evidence="2" type="ORF">MBHS_02341</name>
</gene>
<evidence type="ECO:0000313" key="2">
    <source>
        <dbReference type="EMBL" id="SEH06479.1"/>
    </source>
</evidence>
<dbReference type="OrthoDB" id="8109453at2"/>